<dbReference type="Gene3D" id="3.40.710.10">
    <property type="entry name" value="DD-peptidase/beta-lactamase superfamily"/>
    <property type="match status" value="2"/>
</dbReference>
<evidence type="ECO:0000256" key="3">
    <source>
        <dbReference type="SAM" id="SignalP"/>
    </source>
</evidence>
<dbReference type="EC" id="3.4.16.4" evidence="4"/>
<comment type="similarity">
    <text evidence="1">Belongs to the peptidase S13 family.</text>
</comment>
<dbReference type="AlphaFoldDB" id="A0AAE3LKU2"/>
<organism evidence="4 5">
    <name type="scientific">Haoranjiania flava</name>
    <dbReference type="NCBI Taxonomy" id="1856322"/>
    <lineage>
        <taxon>Bacteria</taxon>
        <taxon>Pseudomonadati</taxon>
        <taxon>Bacteroidota</taxon>
        <taxon>Chitinophagia</taxon>
        <taxon>Chitinophagales</taxon>
        <taxon>Chitinophagaceae</taxon>
        <taxon>Haoranjiania</taxon>
    </lineage>
</organism>
<dbReference type="PRINTS" id="PR00922">
    <property type="entry name" value="DADACBPTASE3"/>
</dbReference>
<dbReference type="Gene3D" id="3.50.80.20">
    <property type="entry name" value="D-Ala-D-Ala carboxypeptidase C, peptidase S13"/>
    <property type="match status" value="1"/>
</dbReference>
<keyword evidence="4" id="KW-0645">Protease</keyword>
<dbReference type="NCBIfam" id="TIGR00666">
    <property type="entry name" value="PBP4"/>
    <property type="match status" value="1"/>
</dbReference>
<gene>
    <name evidence="4" type="primary">dacB</name>
    <name evidence="4" type="ORF">OD355_10510</name>
</gene>
<sequence length="469" mass="52241">MQKLLVFAVLFFLSFQISAQTINTMLERSIAALLNDSQMKNASISFYVADAASGAMVYHKNGYTALAPASTLKSFTAIAALEILGKDYRYKTSIQHTGKVEDGILKGDLIFRGSGDPSLGSWRYEGYKQEHVKTTFLEAVAAAGIRAIDGNIIADNSAFELQPLPGGWPWDDIGNYYGAGPWGLNWNENQFDMHIRPGKKEGDEVSIIKTVPEIQNVTIINNFKTTKSEDTRLFFAPYSKVAFTEGSVPAGKTVVIASGSMPDPPRQFLYAVKSWLKEKNIYTTGEYLTAFDFLSGGKALPRNATEIGYFQSPSMDKMEYWFMRKSINIYGEAFAKTIALEEKGHGNTQDGVDVIKKFWKEKGIDLSEFKMIDGSGLSPQNAVTAHAEVQALLYAQNREYYKAFYESMPVYNDMKMKSGTIARCKAFAGYHTSATGNNYVFSIIINNYEGSSYGIVPKMYKLLDNLKKY</sequence>
<dbReference type="InterPro" id="IPR012338">
    <property type="entry name" value="Beta-lactam/transpept-like"/>
</dbReference>
<dbReference type="EMBL" id="JAOTPL010000016">
    <property type="protein sequence ID" value="MCU7694948.1"/>
    <property type="molecule type" value="Genomic_DNA"/>
</dbReference>
<reference evidence="4" key="1">
    <citation type="submission" date="2022-10" db="EMBL/GenBank/DDBJ databases">
        <authorList>
            <person name="Kim H.S."/>
            <person name="Kim J.-S."/>
            <person name="Suh M.K."/>
            <person name="Eom M.K."/>
            <person name="Lee J.-S."/>
        </authorList>
    </citation>
    <scope>NUCLEOTIDE SEQUENCE</scope>
    <source>
        <strain evidence="4">LIP-5</strain>
    </source>
</reference>
<feature type="chain" id="PRO_5041968302" evidence="3">
    <location>
        <begin position="20"/>
        <end position="469"/>
    </location>
</feature>
<dbReference type="Pfam" id="PF02113">
    <property type="entry name" value="Peptidase_S13"/>
    <property type="match status" value="1"/>
</dbReference>
<dbReference type="InterPro" id="IPR000667">
    <property type="entry name" value="Peptidase_S13"/>
</dbReference>
<accession>A0AAE3LKU2</accession>
<keyword evidence="4" id="KW-0121">Carboxypeptidase</keyword>
<keyword evidence="3" id="KW-0732">Signal</keyword>
<evidence type="ECO:0000313" key="5">
    <source>
        <dbReference type="Proteomes" id="UP001209317"/>
    </source>
</evidence>
<evidence type="ECO:0000256" key="1">
    <source>
        <dbReference type="ARBA" id="ARBA00006096"/>
    </source>
</evidence>
<dbReference type="GO" id="GO:0000270">
    <property type="term" value="P:peptidoglycan metabolic process"/>
    <property type="evidence" value="ECO:0007669"/>
    <property type="project" value="TreeGrafter"/>
</dbReference>
<dbReference type="SUPFAM" id="SSF56601">
    <property type="entry name" value="beta-lactamase/transpeptidase-like"/>
    <property type="match status" value="1"/>
</dbReference>
<dbReference type="GO" id="GO:0006508">
    <property type="term" value="P:proteolysis"/>
    <property type="evidence" value="ECO:0007669"/>
    <property type="project" value="InterPro"/>
</dbReference>
<evidence type="ECO:0000256" key="2">
    <source>
        <dbReference type="ARBA" id="ARBA00022801"/>
    </source>
</evidence>
<comment type="caution">
    <text evidence="4">The sequence shown here is derived from an EMBL/GenBank/DDBJ whole genome shotgun (WGS) entry which is preliminary data.</text>
</comment>
<dbReference type="Proteomes" id="UP001209317">
    <property type="component" value="Unassembled WGS sequence"/>
</dbReference>
<dbReference type="RefSeq" id="WP_263038433.1">
    <property type="nucleotide sequence ID" value="NZ_JAOTPL010000016.1"/>
</dbReference>
<dbReference type="PANTHER" id="PTHR30023">
    <property type="entry name" value="D-ALANYL-D-ALANINE CARBOXYPEPTIDASE"/>
    <property type="match status" value="1"/>
</dbReference>
<keyword evidence="2 4" id="KW-0378">Hydrolase</keyword>
<keyword evidence="5" id="KW-1185">Reference proteome</keyword>
<dbReference type="GO" id="GO:0009002">
    <property type="term" value="F:serine-type D-Ala-D-Ala carboxypeptidase activity"/>
    <property type="evidence" value="ECO:0007669"/>
    <property type="project" value="UniProtKB-EC"/>
</dbReference>
<dbReference type="PANTHER" id="PTHR30023:SF0">
    <property type="entry name" value="PENICILLIN-SENSITIVE CARBOXYPEPTIDASE A"/>
    <property type="match status" value="1"/>
</dbReference>
<protein>
    <submittedName>
        <fullName evidence="4">D-alanyl-D-alanine carboxypeptidase/D-alanyl-D-alanine-endopeptidase</fullName>
        <ecNumber evidence="4">3.4.16.4</ecNumber>
    </submittedName>
</protein>
<feature type="signal peptide" evidence="3">
    <location>
        <begin position="1"/>
        <end position="19"/>
    </location>
</feature>
<name>A0AAE3LKU2_9BACT</name>
<proteinExistence type="inferred from homology"/>
<evidence type="ECO:0000313" key="4">
    <source>
        <dbReference type="EMBL" id="MCU7694948.1"/>
    </source>
</evidence>